<evidence type="ECO:0000256" key="6">
    <source>
        <dbReference type="ARBA" id="ARBA00022989"/>
    </source>
</evidence>
<evidence type="ECO:0000313" key="9">
    <source>
        <dbReference type="EMBL" id="ALM74520.1"/>
    </source>
</evidence>
<dbReference type="PANTHER" id="PTHR30472:SF25">
    <property type="entry name" value="ABC TRANSPORTER PERMEASE PROTEIN MJ0876-RELATED"/>
    <property type="match status" value="1"/>
</dbReference>
<dbReference type="PATRIC" id="fig|55802.8.peg.550"/>
<feature type="transmembrane region" description="Helical" evidence="8">
    <location>
        <begin position="235"/>
        <end position="264"/>
    </location>
</feature>
<dbReference type="CDD" id="cd06550">
    <property type="entry name" value="TM_ABC_iron-siderophores_like"/>
    <property type="match status" value="1"/>
</dbReference>
<sequence length="332" mass="36096">MKKFMTLVLSSVILIFTGIAFGSVNLPFSKILSTFTLENLKLAVYDPKKLGTTETIILQIRMPRVLLAYLVGLSLASAGTASQALFKNPLADPYILGISGGAAVGAALAALYFPTHMGIFALVGALISVAIVYNISKIDDHIPVDTLLLAGIAFGFFAHAVTSYLLYVGRERIHMAIFWLMGTFNGATWDDVKLVLFSSIVGFSFLMLRWKELNLLLFGEESIALGLDLNFYRKIIIFMISMLTAFAVATSGIIGFVGLISPHAMRLMFGPNHKNLLPAAALFGGSLMVFADLLARIVLKPAEIPVGIITALFGAPFFIYLLMKRKRGELYA</sequence>
<dbReference type="GO" id="GO:0022857">
    <property type="term" value="F:transmembrane transporter activity"/>
    <property type="evidence" value="ECO:0007669"/>
    <property type="project" value="InterPro"/>
</dbReference>
<dbReference type="SUPFAM" id="SSF81345">
    <property type="entry name" value="ABC transporter involved in vitamin B12 uptake, BtuC"/>
    <property type="match status" value="1"/>
</dbReference>
<evidence type="ECO:0000256" key="3">
    <source>
        <dbReference type="ARBA" id="ARBA00022448"/>
    </source>
</evidence>
<feature type="transmembrane region" description="Helical" evidence="8">
    <location>
        <begin position="66"/>
        <end position="86"/>
    </location>
</feature>
<dbReference type="InterPro" id="IPR037294">
    <property type="entry name" value="ABC_BtuC-like"/>
</dbReference>
<dbReference type="Gene3D" id="1.10.3470.10">
    <property type="entry name" value="ABC transporter involved in vitamin B12 uptake, BtuC"/>
    <property type="match status" value="1"/>
</dbReference>
<evidence type="ECO:0000256" key="7">
    <source>
        <dbReference type="ARBA" id="ARBA00023136"/>
    </source>
</evidence>
<comment type="similarity">
    <text evidence="2">Belongs to the binding-protein-dependent transport system permease family. FecCD subfamily.</text>
</comment>
<dbReference type="AlphaFoldDB" id="A0A0S1X9U8"/>
<keyword evidence="6 8" id="KW-1133">Transmembrane helix</keyword>
<evidence type="ECO:0000256" key="2">
    <source>
        <dbReference type="ARBA" id="ARBA00007935"/>
    </source>
</evidence>
<evidence type="ECO:0000256" key="8">
    <source>
        <dbReference type="SAM" id="Phobius"/>
    </source>
</evidence>
<feature type="transmembrane region" description="Helical" evidence="8">
    <location>
        <begin position="304"/>
        <end position="323"/>
    </location>
</feature>
<evidence type="ECO:0000256" key="4">
    <source>
        <dbReference type="ARBA" id="ARBA00022475"/>
    </source>
</evidence>
<feature type="transmembrane region" description="Helical" evidence="8">
    <location>
        <begin position="93"/>
        <end position="113"/>
    </location>
</feature>
<feature type="transmembrane region" description="Helical" evidence="8">
    <location>
        <begin position="147"/>
        <end position="167"/>
    </location>
</feature>
<keyword evidence="7 8" id="KW-0472">Membrane</keyword>
<dbReference type="Proteomes" id="UP000066042">
    <property type="component" value="Chromosome"/>
</dbReference>
<dbReference type="InterPro" id="IPR000522">
    <property type="entry name" value="ABC_transptr_permease_BtuC"/>
</dbReference>
<name>A0A0S1X9U8_THEBA</name>
<dbReference type="RefSeq" id="WP_056933398.1">
    <property type="nucleotide sequence ID" value="NZ_CP013050.1"/>
</dbReference>
<dbReference type="PANTHER" id="PTHR30472">
    <property type="entry name" value="FERRIC ENTEROBACTIN TRANSPORT SYSTEM PERMEASE PROTEIN"/>
    <property type="match status" value="1"/>
</dbReference>
<dbReference type="FunFam" id="1.10.3470.10:FF:000001">
    <property type="entry name" value="Vitamin B12 ABC transporter permease BtuC"/>
    <property type="match status" value="1"/>
</dbReference>
<organism evidence="9 10">
    <name type="scientific">Thermococcus barophilus</name>
    <dbReference type="NCBI Taxonomy" id="55802"/>
    <lineage>
        <taxon>Archaea</taxon>
        <taxon>Methanobacteriati</taxon>
        <taxon>Methanobacteriota</taxon>
        <taxon>Thermococci</taxon>
        <taxon>Thermococcales</taxon>
        <taxon>Thermococcaceae</taxon>
        <taxon>Thermococcus</taxon>
    </lineage>
</organism>
<dbReference type="EMBL" id="CP013050">
    <property type="protein sequence ID" value="ALM74520.1"/>
    <property type="molecule type" value="Genomic_DNA"/>
</dbReference>
<accession>A0A0S1X9U8</accession>
<keyword evidence="3" id="KW-0813">Transport</keyword>
<gene>
    <name evidence="9" type="ORF">TBCH5v1_0553</name>
</gene>
<comment type="subcellular location">
    <subcellularLocation>
        <location evidence="1">Cell membrane</location>
        <topology evidence="1">Multi-pass membrane protein</topology>
    </subcellularLocation>
</comment>
<protein>
    <submittedName>
        <fullName evidence="9">ABC transporter protein</fullName>
    </submittedName>
</protein>
<evidence type="ECO:0000256" key="5">
    <source>
        <dbReference type="ARBA" id="ARBA00022692"/>
    </source>
</evidence>
<feature type="transmembrane region" description="Helical" evidence="8">
    <location>
        <begin position="194"/>
        <end position="210"/>
    </location>
</feature>
<feature type="transmembrane region" description="Helical" evidence="8">
    <location>
        <begin position="119"/>
        <end position="135"/>
    </location>
</feature>
<dbReference type="Pfam" id="PF01032">
    <property type="entry name" value="FecCD"/>
    <property type="match status" value="1"/>
</dbReference>
<evidence type="ECO:0000313" key="10">
    <source>
        <dbReference type="Proteomes" id="UP000066042"/>
    </source>
</evidence>
<evidence type="ECO:0000256" key="1">
    <source>
        <dbReference type="ARBA" id="ARBA00004651"/>
    </source>
</evidence>
<keyword evidence="4" id="KW-1003">Cell membrane</keyword>
<keyword evidence="5 8" id="KW-0812">Transmembrane</keyword>
<reference evidence="9 10" key="1">
    <citation type="journal article" date="2016" name="Genome Announc.">
        <title>Complete genome sequence of the hyperthermophilic and piezophilic archaeon Thermococcus barophilus Ch5, capable of growth at the expense of hydrogenogenesis from carbon monoxide and formate.</title>
        <authorList>
            <person name="Oger P."/>
            <person name="Sokolova T.G."/>
            <person name="Kozhevnikova D.A."/>
            <person name="Taranov E.A."/>
            <person name="Vannier P."/>
            <person name="Lee H.S."/>
            <person name="Kwon K.K."/>
            <person name="Kang S.G."/>
            <person name="Lee J.H."/>
            <person name="Bonch-Osmolovskaya E.A."/>
            <person name="Lebedinsky A.V."/>
        </authorList>
    </citation>
    <scope>NUCLEOTIDE SEQUENCE [LARGE SCALE GENOMIC DNA]</scope>
    <source>
        <strain evidence="10">Ch5</strain>
    </source>
</reference>
<dbReference type="GO" id="GO:0005886">
    <property type="term" value="C:plasma membrane"/>
    <property type="evidence" value="ECO:0007669"/>
    <property type="project" value="UniProtKB-SubCell"/>
</dbReference>
<dbReference type="STRING" id="55802.TBCH5v1_0553"/>
<proteinExistence type="inferred from homology"/>
<feature type="transmembrane region" description="Helical" evidence="8">
    <location>
        <begin position="276"/>
        <end position="298"/>
    </location>
</feature>
<dbReference type="GeneID" id="26135837"/>